<dbReference type="PRINTS" id="PR00111">
    <property type="entry name" value="ABHYDROLASE"/>
</dbReference>
<dbReference type="Gene3D" id="3.40.50.1820">
    <property type="entry name" value="alpha/beta hydrolase"/>
    <property type="match status" value="1"/>
</dbReference>
<name>A0AAJ0CPU0_9HYPO</name>
<comment type="caution">
    <text evidence="2">The sequence shown here is derived from an EMBL/GenBank/DDBJ whole genome shotgun (WGS) entry which is preliminary data.</text>
</comment>
<feature type="domain" description="AB hydrolase-1" evidence="1">
    <location>
        <begin position="65"/>
        <end position="337"/>
    </location>
</feature>
<sequence length="356" mass="39780">MALTTLPPVRTYKFPSAEETMRHPAFKSTVWALEPNTYGKLPVAKGRGGPYNIYWEVHGTGPTKLVLLMGLAGTITSWQIQTLYFGHTHGEKYSVLVLDNRGIGRSDKPLARYTTSEMALDAIEVIDHVGWTSPRQINLMGISLGGMISQEIACLMPERIQSLSLICTSSHVESGKSFPESAWERVKLFRPKSESQTIQDTALSIFVPEFLAAKDDFELPSPNTTPKCGPAKTADGEYPRFESNFQRFQSQELHKKHTPGYFTRQGFFCQLIAAAGHKKTSAQLKKMADEIGRDRILVMHGTRDKMLVVKNGERLIKAIEPGVGMIVEDLGHAPIFERSDWFNGLLDERLGVWAKL</sequence>
<dbReference type="AlphaFoldDB" id="A0AAJ0CPU0"/>
<reference evidence="2" key="1">
    <citation type="submission" date="2023-06" db="EMBL/GenBank/DDBJ databases">
        <title>Conoideocrella luteorostrata (Hypocreales: Clavicipitaceae), a potential biocontrol fungus for elongate hemlock scale in United States Christmas tree production areas.</title>
        <authorList>
            <person name="Barrett H."/>
            <person name="Lovett B."/>
            <person name="Macias A.M."/>
            <person name="Stajich J.E."/>
            <person name="Kasson M.T."/>
        </authorList>
    </citation>
    <scope>NUCLEOTIDE SEQUENCE</scope>
    <source>
        <strain evidence="2">ARSEF 14590</strain>
    </source>
</reference>
<dbReference type="InterPro" id="IPR000073">
    <property type="entry name" value="AB_hydrolase_1"/>
</dbReference>
<dbReference type="EMBL" id="JASWJB010000084">
    <property type="protein sequence ID" value="KAK2600033.1"/>
    <property type="molecule type" value="Genomic_DNA"/>
</dbReference>
<dbReference type="InterPro" id="IPR029058">
    <property type="entry name" value="AB_hydrolase_fold"/>
</dbReference>
<dbReference type="Pfam" id="PF00561">
    <property type="entry name" value="Abhydrolase_1"/>
    <property type="match status" value="1"/>
</dbReference>
<dbReference type="PANTHER" id="PTHR43433">
    <property type="entry name" value="HYDROLASE, ALPHA/BETA FOLD FAMILY PROTEIN"/>
    <property type="match status" value="1"/>
</dbReference>
<keyword evidence="3" id="KW-1185">Reference proteome</keyword>
<protein>
    <recommendedName>
        <fullName evidence="1">AB hydrolase-1 domain-containing protein</fullName>
    </recommendedName>
</protein>
<evidence type="ECO:0000313" key="3">
    <source>
        <dbReference type="Proteomes" id="UP001251528"/>
    </source>
</evidence>
<evidence type="ECO:0000259" key="1">
    <source>
        <dbReference type="Pfam" id="PF00561"/>
    </source>
</evidence>
<proteinExistence type="predicted"/>
<evidence type="ECO:0000313" key="2">
    <source>
        <dbReference type="EMBL" id="KAK2600033.1"/>
    </source>
</evidence>
<dbReference type="SUPFAM" id="SSF53474">
    <property type="entry name" value="alpha/beta-Hydrolases"/>
    <property type="match status" value="1"/>
</dbReference>
<dbReference type="InterPro" id="IPR050471">
    <property type="entry name" value="AB_hydrolase"/>
</dbReference>
<dbReference type="Proteomes" id="UP001251528">
    <property type="component" value="Unassembled WGS sequence"/>
</dbReference>
<gene>
    <name evidence="2" type="ORF">QQS21_005197</name>
</gene>
<accession>A0AAJ0CPU0</accession>
<dbReference type="PANTHER" id="PTHR43433:SF5">
    <property type="entry name" value="AB HYDROLASE-1 DOMAIN-CONTAINING PROTEIN"/>
    <property type="match status" value="1"/>
</dbReference>
<organism evidence="2 3">
    <name type="scientific">Conoideocrella luteorostrata</name>
    <dbReference type="NCBI Taxonomy" id="1105319"/>
    <lineage>
        <taxon>Eukaryota</taxon>
        <taxon>Fungi</taxon>
        <taxon>Dikarya</taxon>
        <taxon>Ascomycota</taxon>
        <taxon>Pezizomycotina</taxon>
        <taxon>Sordariomycetes</taxon>
        <taxon>Hypocreomycetidae</taxon>
        <taxon>Hypocreales</taxon>
        <taxon>Clavicipitaceae</taxon>
        <taxon>Conoideocrella</taxon>
    </lineage>
</organism>